<dbReference type="AlphaFoldDB" id="A0A1J7CI61"/>
<dbReference type="Proteomes" id="UP000243342">
    <property type="component" value="Unassembled WGS sequence"/>
</dbReference>
<evidence type="ECO:0000256" key="1">
    <source>
        <dbReference type="SAM" id="MobiDB-lite"/>
    </source>
</evidence>
<accession>A0A1J7CI61</accession>
<gene>
    <name evidence="2" type="ORF">BIV57_00280</name>
</gene>
<sequence>MIATAAATVSTASAHATTRSADIAPGPISRAIATAKHTHKTVALPQATTADSTTVVNPTGTLTTTLTSGPTRLKRAGRWIALDPTLRRNADGAVTPRSAPESLSVSGGTGTLAQTPSSSGRSTAPLVTLGHGTQKVTIGWKGHLPSPELHGTRATYRSVGPGYDLRIEATRTGFEQFVDLNKRPGAGFSYTLPVDTGKLKASVSKGGQVQFADAAGRVKAALAAPRMWDTHTNKAGVHDHTAPVTVRATNSRPGHVDLVYTPDAAFLAAPSTRYPVTVDPSTQNLGNLVDTYAQQGESGDKSGETELDFGNPGTTNADGTARTARSLIAWNTKPFANAVVESAQLSLWNFHSAATDGHGHPWDVYATSSFDHTANWAKQPSWLQSFVTSYSTLGNPPYNDAGWIHADVTNLVSYWSGQQATTGYMGLRATDDNTMSWKRVNSSEAASNPPTLKVTWDFRPGNVHDLKVGPSATQTNGIWQVNSLTPTLQATIDDGDNDKVDGTFVIEDTASPGTTVGGPLVSSFAAAGTPVSVQVPANLLKDGHTYRFRASGYDGDLYQTDWSDWAQFHVTAAPTGGHAVDLTLPDSNAAASVNLKDQAPDNQSHPPYDPGISSLRKSAPQLAGPQQQPKCTPSSDGGKDCAWFEYPAKKTGATDPHLAKPQAAADWCSPNIPDNYTWPCATRRAPTHC</sequence>
<comment type="caution">
    <text evidence="2">The sequence shown here is derived from an EMBL/GenBank/DDBJ whole genome shotgun (WGS) entry which is preliminary data.</text>
</comment>
<reference evidence="2 3" key="1">
    <citation type="submission" date="2016-10" db="EMBL/GenBank/DDBJ databases">
        <title>Genome sequence of Streptomyces gilvigriseus MUSC 26.</title>
        <authorList>
            <person name="Lee L.-H."/>
            <person name="Ser H.-L."/>
        </authorList>
    </citation>
    <scope>NUCLEOTIDE SEQUENCE [LARGE SCALE GENOMIC DNA]</scope>
    <source>
        <strain evidence="2 3">MUSC 26</strain>
    </source>
</reference>
<proteinExistence type="predicted"/>
<feature type="region of interest" description="Disordered" evidence="1">
    <location>
        <begin position="294"/>
        <end position="318"/>
    </location>
</feature>
<name>A0A1J7CI61_9ACTN</name>
<feature type="region of interest" description="Disordered" evidence="1">
    <location>
        <begin position="90"/>
        <end position="124"/>
    </location>
</feature>
<evidence type="ECO:0008006" key="4">
    <source>
        <dbReference type="Google" id="ProtNLM"/>
    </source>
</evidence>
<feature type="compositionally biased region" description="Polar residues" evidence="1">
    <location>
        <begin position="624"/>
        <end position="635"/>
    </location>
</feature>
<dbReference type="STRING" id="1428644.BIV57_00280"/>
<organism evidence="2 3">
    <name type="scientific">Mangrovactinospora gilvigrisea</name>
    <dbReference type="NCBI Taxonomy" id="1428644"/>
    <lineage>
        <taxon>Bacteria</taxon>
        <taxon>Bacillati</taxon>
        <taxon>Actinomycetota</taxon>
        <taxon>Actinomycetes</taxon>
        <taxon>Kitasatosporales</taxon>
        <taxon>Streptomycetaceae</taxon>
        <taxon>Mangrovactinospora</taxon>
    </lineage>
</organism>
<evidence type="ECO:0000313" key="3">
    <source>
        <dbReference type="Proteomes" id="UP000243342"/>
    </source>
</evidence>
<keyword evidence="3" id="KW-1185">Reference proteome</keyword>
<feature type="compositionally biased region" description="Polar residues" evidence="1">
    <location>
        <begin position="101"/>
        <end position="122"/>
    </location>
</feature>
<dbReference type="EMBL" id="MLCF01000002">
    <property type="protein sequence ID" value="OIV39322.1"/>
    <property type="molecule type" value="Genomic_DNA"/>
</dbReference>
<feature type="region of interest" description="Disordered" evidence="1">
    <location>
        <begin position="597"/>
        <end position="637"/>
    </location>
</feature>
<evidence type="ECO:0000313" key="2">
    <source>
        <dbReference type="EMBL" id="OIV39322.1"/>
    </source>
</evidence>
<dbReference type="NCBIfam" id="NF033679">
    <property type="entry name" value="DNRLRE_dom"/>
    <property type="match status" value="1"/>
</dbReference>
<protein>
    <recommendedName>
        <fullName evidence="4">DNRLRE domain-containing protein</fullName>
    </recommendedName>
</protein>